<reference evidence="5 6" key="1">
    <citation type="submission" date="2018-03" db="EMBL/GenBank/DDBJ databases">
        <title>Genomic Encyclopedia of Archaeal and Bacterial Type Strains, Phase II (KMG-II): from individual species to whole genera.</title>
        <authorList>
            <person name="Goeker M."/>
        </authorList>
    </citation>
    <scope>NUCLEOTIDE SEQUENCE [LARGE SCALE GENOMIC DNA]</scope>
    <source>
        <strain evidence="5 6">DSM 45416</strain>
    </source>
</reference>
<dbReference type="SMART" id="SM00282">
    <property type="entry name" value="LamG"/>
    <property type="match status" value="1"/>
</dbReference>
<evidence type="ECO:0000313" key="6">
    <source>
        <dbReference type="Proteomes" id="UP000239210"/>
    </source>
</evidence>
<keyword evidence="2" id="KW-0378">Hydrolase</keyword>
<dbReference type="EMBL" id="PVTG01000011">
    <property type="protein sequence ID" value="PRY47975.1"/>
    <property type="molecule type" value="Genomic_DNA"/>
</dbReference>
<dbReference type="InterPro" id="IPR019533">
    <property type="entry name" value="Peptidase_S26"/>
</dbReference>
<comment type="caution">
    <text evidence="5">The sequence shown here is derived from an EMBL/GenBank/DDBJ whole genome shotgun (WGS) entry which is preliminary data.</text>
</comment>
<keyword evidence="1" id="KW-0645">Protease</keyword>
<keyword evidence="6" id="KW-1185">Reference proteome</keyword>
<evidence type="ECO:0000256" key="2">
    <source>
        <dbReference type="ARBA" id="ARBA00022801"/>
    </source>
</evidence>
<keyword evidence="3" id="KW-0812">Transmembrane</keyword>
<dbReference type="CDD" id="cd06530">
    <property type="entry name" value="S26_SPase_I"/>
    <property type="match status" value="1"/>
</dbReference>
<dbReference type="InterPro" id="IPR036286">
    <property type="entry name" value="LexA/Signal_pep-like_sf"/>
</dbReference>
<organism evidence="5 6">
    <name type="scientific">Geodermatophilus tzadiensis</name>
    <dbReference type="NCBI Taxonomy" id="1137988"/>
    <lineage>
        <taxon>Bacteria</taxon>
        <taxon>Bacillati</taxon>
        <taxon>Actinomycetota</taxon>
        <taxon>Actinomycetes</taxon>
        <taxon>Geodermatophilales</taxon>
        <taxon>Geodermatophilaceae</taxon>
        <taxon>Geodermatophilus</taxon>
    </lineage>
</organism>
<evidence type="ECO:0000256" key="3">
    <source>
        <dbReference type="SAM" id="Phobius"/>
    </source>
</evidence>
<keyword evidence="3" id="KW-0472">Membrane</keyword>
<dbReference type="InterPro" id="IPR001791">
    <property type="entry name" value="Laminin_G"/>
</dbReference>
<feature type="transmembrane region" description="Helical" evidence="3">
    <location>
        <begin position="26"/>
        <end position="51"/>
    </location>
</feature>
<evidence type="ECO:0000259" key="4">
    <source>
        <dbReference type="PROSITE" id="PS50025"/>
    </source>
</evidence>
<dbReference type="Gene3D" id="2.60.120.200">
    <property type="match status" value="1"/>
</dbReference>
<dbReference type="SUPFAM" id="SSF51306">
    <property type="entry name" value="LexA/Signal peptidase"/>
    <property type="match status" value="1"/>
</dbReference>
<keyword evidence="3" id="KW-1133">Transmembrane helix</keyword>
<dbReference type="PROSITE" id="PS50025">
    <property type="entry name" value="LAM_G_DOMAIN"/>
    <property type="match status" value="1"/>
</dbReference>
<name>A0A2T0TQL0_9ACTN</name>
<evidence type="ECO:0000313" key="5">
    <source>
        <dbReference type="EMBL" id="PRY47975.1"/>
    </source>
</evidence>
<feature type="transmembrane region" description="Helical" evidence="3">
    <location>
        <begin position="207"/>
        <end position="229"/>
    </location>
</feature>
<dbReference type="AlphaFoldDB" id="A0A2T0TQL0"/>
<dbReference type="Proteomes" id="UP000239210">
    <property type="component" value="Unassembled WGS sequence"/>
</dbReference>
<feature type="domain" description="Laminin G" evidence="4">
    <location>
        <begin position="312"/>
        <end position="492"/>
    </location>
</feature>
<dbReference type="InterPro" id="IPR013320">
    <property type="entry name" value="ConA-like_dom_sf"/>
</dbReference>
<dbReference type="SUPFAM" id="SSF49899">
    <property type="entry name" value="Concanavalin A-like lectins/glucanases"/>
    <property type="match status" value="1"/>
</dbReference>
<protein>
    <submittedName>
        <fullName evidence="5">Signal peptidase</fullName>
    </submittedName>
</protein>
<dbReference type="Pfam" id="PF13385">
    <property type="entry name" value="Laminin_G_3"/>
    <property type="match status" value="1"/>
</dbReference>
<dbReference type="GO" id="GO:0006465">
    <property type="term" value="P:signal peptide processing"/>
    <property type="evidence" value="ECO:0007669"/>
    <property type="project" value="InterPro"/>
</dbReference>
<sequence length="492" mass="49880">MTTDPAPAVRGRSAGRRSGGAWRCTWAVLTVSMLARGLLGTLAGLLLWSVVPVAAGWESSVVVSGSMAPTLDVGDVVLARPVTDGDVTPGQVLLVDDPDHAGRLRLHRLVEATDAGLVLRGDANARADSTPVDRSAVHGVGALKVPVIGSPLVWLGEHRPAPLVAGALVLVGLAAVALLYRPPVPVVPARPAPGRHRAPVRRRPGRLFLVVALAAATAVALPVVSPGWAGFVATTAGSTGQLDSIPHYSCLNAAGDVGAGGITGAAVADRFYPLTETTGATAADTVGTAANGTYQGGYTLGAPGPCPRDGGRAVTLNGSTGYVSTATTVTAATSLSVEVWFRTTTTSGGVLLTLASSPTGASNSTDRLLYLANDGRLWFGLQPANNTVQTISSPGAYNDGAWHHVAVTLTSGSVNTGSRLYADGALVAASTSMTTARTTGGYPRIGYDQLSKDPWPVRPTSNLLAGSLAGATFSPGVVLTAAQVADHHTAGR</sequence>
<proteinExistence type="predicted"/>
<dbReference type="GO" id="GO:0004252">
    <property type="term" value="F:serine-type endopeptidase activity"/>
    <property type="evidence" value="ECO:0007669"/>
    <property type="project" value="InterPro"/>
</dbReference>
<dbReference type="PROSITE" id="PS00501">
    <property type="entry name" value="SPASE_I_1"/>
    <property type="match status" value="1"/>
</dbReference>
<dbReference type="GO" id="GO:0016020">
    <property type="term" value="C:membrane"/>
    <property type="evidence" value="ECO:0007669"/>
    <property type="project" value="InterPro"/>
</dbReference>
<gene>
    <name evidence="5" type="ORF">LY71_111154</name>
</gene>
<dbReference type="InterPro" id="IPR019756">
    <property type="entry name" value="Pept_S26A_signal_pept_1_Ser-AS"/>
</dbReference>
<evidence type="ECO:0000256" key="1">
    <source>
        <dbReference type="ARBA" id="ARBA00022670"/>
    </source>
</evidence>
<accession>A0A2T0TQL0</accession>
<dbReference type="RefSeq" id="WP_106279000.1">
    <property type="nucleotide sequence ID" value="NZ_PVTG01000011.1"/>
</dbReference>
<dbReference type="OrthoDB" id="9802683at2"/>
<feature type="transmembrane region" description="Helical" evidence="3">
    <location>
        <begin position="161"/>
        <end position="180"/>
    </location>
</feature>